<accession>A0ABQ6TR20</accession>
<dbReference type="PANTHER" id="PTHR33387">
    <property type="entry name" value="RMLC-LIKE JELLY ROLL FOLD PROTEIN"/>
    <property type="match status" value="1"/>
</dbReference>
<dbReference type="Proteomes" id="UP000798046">
    <property type="component" value="Unassembled WGS sequence"/>
</dbReference>
<dbReference type="InterPro" id="IPR039935">
    <property type="entry name" value="YML079W-like"/>
</dbReference>
<dbReference type="InterPro" id="IPR011051">
    <property type="entry name" value="RmlC_Cupin_sf"/>
</dbReference>
<sequence length="81" mass="9032">MHTHTAPYWTELLQLARHPEGGWFRETYRSAEKVAGSGDFALVGCTVAPGFDVNDFESGNERDLAELFPQHEALIGRLTRG</sequence>
<evidence type="ECO:0000259" key="1">
    <source>
        <dbReference type="Pfam" id="PF06172"/>
    </source>
</evidence>
<gene>
    <name evidence="2" type="ORF">F6V30_02340</name>
</gene>
<proteinExistence type="predicted"/>
<dbReference type="PANTHER" id="PTHR33387:SF3">
    <property type="entry name" value="DUF985 DOMAIN-CONTAINING PROTEIN"/>
    <property type="match status" value="1"/>
</dbReference>
<dbReference type="EMBL" id="VZRA01000001">
    <property type="protein sequence ID" value="KAB0671438.1"/>
    <property type="molecule type" value="Genomic_DNA"/>
</dbReference>
<dbReference type="InterPro" id="IPR009327">
    <property type="entry name" value="Cupin_DUF985"/>
</dbReference>
<feature type="domain" description="DUF985" evidence="1">
    <location>
        <begin position="9"/>
        <end position="36"/>
    </location>
</feature>
<dbReference type="RefSeq" id="WP_151154897.1">
    <property type="nucleotide sequence ID" value="NZ_VZRA01000001.1"/>
</dbReference>
<name>A0ABQ6TR20_9BACT</name>
<reference evidence="2 3" key="1">
    <citation type="journal article" date="2020" name="Microorganisms">
        <title>Description of Three Novel Members in the Family Geobacteraceae, Oryzomonas japonicum gen. nov., sp. nov., Oryzomonas sagensis sp. nov., and Oryzomonas ruber sp. nov.</title>
        <authorList>
            <person name="Xu Z."/>
            <person name="Masuda Y."/>
            <person name="Hayakawa C."/>
            <person name="Ushijima N."/>
            <person name="Kawano K."/>
            <person name="Shiratori Y."/>
            <person name="Senoo K."/>
            <person name="Itoh H."/>
        </authorList>
    </citation>
    <scope>NUCLEOTIDE SEQUENCE [LARGE SCALE GENOMIC DNA]</scope>
    <source>
        <strain evidence="2 3">Red100</strain>
    </source>
</reference>
<dbReference type="InterPro" id="IPR014710">
    <property type="entry name" value="RmlC-like_jellyroll"/>
</dbReference>
<dbReference type="Gene3D" id="2.60.120.10">
    <property type="entry name" value="Jelly Rolls"/>
    <property type="match status" value="2"/>
</dbReference>
<keyword evidence="3" id="KW-1185">Reference proteome</keyword>
<evidence type="ECO:0000313" key="2">
    <source>
        <dbReference type="EMBL" id="KAB0671438.1"/>
    </source>
</evidence>
<dbReference type="SUPFAM" id="SSF51182">
    <property type="entry name" value="RmlC-like cupins"/>
    <property type="match status" value="1"/>
</dbReference>
<protein>
    <recommendedName>
        <fullName evidence="1">DUF985 domain-containing protein</fullName>
    </recommendedName>
</protein>
<comment type="caution">
    <text evidence="2">The sequence shown here is derived from an EMBL/GenBank/DDBJ whole genome shotgun (WGS) entry which is preliminary data.</text>
</comment>
<evidence type="ECO:0000313" key="3">
    <source>
        <dbReference type="Proteomes" id="UP000798046"/>
    </source>
</evidence>
<dbReference type="Pfam" id="PF06172">
    <property type="entry name" value="Cupin_5"/>
    <property type="match status" value="1"/>
</dbReference>
<organism evidence="2 3">
    <name type="scientific">Oryzomonas sagensis</name>
    <dbReference type="NCBI Taxonomy" id="2603857"/>
    <lineage>
        <taxon>Bacteria</taxon>
        <taxon>Pseudomonadati</taxon>
        <taxon>Thermodesulfobacteriota</taxon>
        <taxon>Desulfuromonadia</taxon>
        <taxon>Geobacterales</taxon>
        <taxon>Geobacteraceae</taxon>
        <taxon>Oryzomonas</taxon>
    </lineage>
</organism>